<dbReference type="Proteomes" id="UP001281410">
    <property type="component" value="Unassembled WGS sequence"/>
</dbReference>
<dbReference type="AlphaFoldDB" id="A0AAE0DUU1"/>
<dbReference type="EMBL" id="JANJYJ010000009">
    <property type="protein sequence ID" value="KAK3189325.1"/>
    <property type="molecule type" value="Genomic_DNA"/>
</dbReference>
<sequence>MGNIVTAIKRCICQLSNWYSRNRFSMKAYIAEKQEDLRRLTADVKNVSWAVIKEIEAKLNFLLVEEEDYWRQRSRIDWLKSGDRNTKFFH</sequence>
<comment type="caution">
    <text evidence="1">The sequence shown here is derived from an EMBL/GenBank/DDBJ whole genome shotgun (WGS) entry which is preliminary data.</text>
</comment>
<name>A0AAE0DUU1_9ROSI</name>
<evidence type="ECO:0000313" key="1">
    <source>
        <dbReference type="EMBL" id="KAK3189325.1"/>
    </source>
</evidence>
<reference evidence="1" key="1">
    <citation type="journal article" date="2023" name="Plant J.">
        <title>Genome sequences and population genomics provide insights into the demographic history, inbreeding, and mutation load of two 'living fossil' tree species of Dipteronia.</title>
        <authorList>
            <person name="Feng Y."/>
            <person name="Comes H.P."/>
            <person name="Chen J."/>
            <person name="Zhu S."/>
            <person name="Lu R."/>
            <person name="Zhang X."/>
            <person name="Li P."/>
            <person name="Qiu J."/>
            <person name="Olsen K.M."/>
            <person name="Qiu Y."/>
        </authorList>
    </citation>
    <scope>NUCLEOTIDE SEQUENCE</scope>
    <source>
        <strain evidence="1">NBL</strain>
    </source>
</reference>
<organism evidence="1 2">
    <name type="scientific">Dipteronia sinensis</name>
    <dbReference type="NCBI Taxonomy" id="43782"/>
    <lineage>
        <taxon>Eukaryota</taxon>
        <taxon>Viridiplantae</taxon>
        <taxon>Streptophyta</taxon>
        <taxon>Embryophyta</taxon>
        <taxon>Tracheophyta</taxon>
        <taxon>Spermatophyta</taxon>
        <taxon>Magnoliopsida</taxon>
        <taxon>eudicotyledons</taxon>
        <taxon>Gunneridae</taxon>
        <taxon>Pentapetalae</taxon>
        <taxon>rosids</taxon>
        <taxon>malvids</taxon>
        <taxon>Sapindales</taxon>
        <taxon>Sapindaceae</taxon>
        <taxon>Hippocastanoideae</taxon>
        <taxon>Acereae</taxon>
        <taxon>Dipteronia</taxon>
    </lineage>
</organism>
<proteinExistence type="predicted"/>
<accession>A0AAE0DUU1</accession>
<protein>
    <submittedName>
        <fullName evidence="1">Uncharacterized protein</fullName>
    </submittedName>
</protein>
<gene>
    <name evidence="1" type="ORF">Dsin_028886</name>
</gene>
<keyword evidence="2" id="KW-1185">Reference proteome</keyword>
<evidence type="ECO:0000313" key="2">
    <source>
        <dbReference type="Proteomes" id="UP001281410"/>
    </source>
</evidence>